<dbReference type="Proteomes" id="UP001320148">
    <property type="component" value="Chromosome"/>
</dbReference>
<dbReference type="Pfam" id="PF01979">
    <property type="entry name" value="Amidohydro_1"/>
    <property type="match status" value="1"/>
</dbReference>
<dbReference type="Gene3D" id="2.30.40.10">
    <property type="entry name" value="Urease, subunit C, domain 1"/>
    <property type="match status" value="1"/>
</dbReference>
<dbReference type="SUPFAM" id="SSF51338">
    <property type="entry name" value="Composite domain of metallo-dependent hydrolases"/>
    <property type="match status" value="1"/>
</dbReference>
<dbReference type="SUPFAM" id="SSF51556">
    <property type="entry name" value="Metallo-dependent hydrolases"/>
    <property type="match status" value="1"/>
</dbReference>
<sequence>MKRVHRARWVVVDADTVIEDGHLVAEKGMIVSVGHGSGPKGTPAEDHGDAALLPGFVNAHTHLELSALKGRVKSDAGFAAWVRDLLVVRGACPEKTLFQAARKAVGDAEAAGTLVFGEISTLGITRPLFDKKGAQGVWFQELLGAPAPLAMPTGSKDAPWVSLAAHAPHTTAPEAIRGMKALATGSGRPFSIHLDESDAEREFITSGQGAWADFLTERSIDFSGWPVPADDPVSYLLNLGVVDENTLVVHLLQSGRRHFRRLAEKGATAACCVRSNLLLHGRAPDIEAMVAEGLTVALGTDSLASCDSLSIIDEMRAVATHAPGLSFAEIFRMATENGAKALGLGERFGRLVPGASARFIKVVPRLSGRAFSFERLFGAGVDLSIVE</sequence>
<keyword evidence="4" id="KW-1185">Reference proteome</keyword>
<keyword evidence="1" id="KW-0378">Hydrolase</keyword>
<dbReference type="InterPro" id="IPR006680">
    <property type="entry name" value="Amidohydro-rel"/>
</dbReference>
<evidence type="ECO:0000313" key="3">
    <source>
        <dbReference type="EMBL" id="BCS95928.1"/>
    </source>
</evidence>
<evidence type="ECO:0000256" key="1">
    <source>
        <dbReference type="ARBA" id="ARBA00022801"/>
    </source>
</evidence>
<dbReference type="InterPro" id="IPR011059">
    <property type="entry name" value="Metal-dep_hydrolase_composite"/>
</dbReference>
<protein>
    <submittedName>
        <fullName evidence="3">Amidohydrolase</fullName>
    </submittedName>
</protein>
<dbReference type="Gene3D" id="3.20.20.140">
    <property type="entry name" value="Metal-dependent hydrolases"/>
    <property type="match status" value="1"/>
</dbReference>
<dbReference type="PANTHER" id="PTHR43794:SF11">
    <property type="entry name" value="AMIDOHYDROLASE-RELATED DOMAIN-CONTAINING PROTEIN"/>
    <property type="match status" value="1"/>
</dbReference>
<dbReference type="PANTHER" id="PTHR43794">
    <property type="entry name" value="AMINOHYDROLASE SSNA-RELATED"/>
    <property type="match status" value="1"/>
</dbReference>
<evidence type="ECO:0000313" key="4">
    <source>
        <dbReference type="Proteomes" id="UP001320148"/>
    </source>
</evidence>
<feature type="domain" description="Amidohydrolase-related" evidence="2">
    <location>
        <begin position="52"/>
        <end position="366"/>
    </location>
</feature>
<name>A0ABM7PFS9_9BACT</name>
<gene>
    <name evidence="3" type="ORF">DSLASN_15600</name>
</gene>
<evidence type="ECO:0000259" key="2">
    <source>
        <dbReference type="Pfam" id="PF01979"/>
    </source>
</evidence>
<dbReference type="RefSeq" id="WP_236892279.1">
    <property type="nucleotide sequence ID" value="NZ_AP024488.1"/>
</dbReference>
<reference evidence="3 4" key="1">
    <citation type="submission" date="2021-02" db="EMBL/GenBank/DDBJ databases">
        <title>Complete genome of Desulfoluna sp. strain ASN36.</title>
        <authorList>
            <person name="Takahashi A."/>
            <person name="Kojima H."/>
            <person name="Fukui M."/>
        </authorList>
    </citation>
    <scope>NUCLEOTIDE SEQUENCE [LARGE SCALE GENOMIC DNA]</scope>
    <source>
        <strain evidence="3 4">ASN36</strain>
    </source>
</reference>
<proteinExistence type="predicted"/>
<dbReference type="EMBL" id="AP024488">
    <property type="protein sequence ID" value="BCS95928.1"/>
    <property type="molecule type" value="Genomic_DNA"/>
</dbReference>
<dbReference type="InterPro" id="IPR032466">
    <property type="entry name" value="Metal_Hydrolase"/>
</dbReference>
<accession>A0ABM7PFS9</accession>
<organism evidence="3 4">
    <name type="scientific">Desulfoluna limicola</name>
    <dbReference type="NCBI Taxonomy" id="2810562"/>
    <lineage>
        <taxon>Bacteria</taxon>
        <taxon>Pseudomonadati</taxon>
        <taxon>Thermodesulfobacteriota</taxon>
        <taxon>Desulfobacteria</taxon>
        <taxon>Desulfobacterales</taxon>
        <taxon>Desulfolunaceae</taxon>
        <taxon>Desulfoluna</taxon>
    </lineage>
</organism>
<dbReference type="InterPro" id="IPR050287">
    <property type="entry name" value="MTA/SAH_deaminase"/>
</dbReference>